<keyword evidence="2" id="KW-1185">Reference proteome</keyword>
<dbReference type="Proteomes" id="UP001627154">
    <property type="component" value="Unassembled WGS sequence"/>
</dbReference>
<evidence type="ECO:0000313" key="2">
    <source>
        <dbReference type="Proteomes" id="UP001627154"/>
    </source>
</evidence>
<dbReference type="AlphaFoldDB" id="A0ABD2WUP2"/>
<protein>
    <submittedName>
        <fullName evidence="1">Uncharacterized protein</fullName>
    </submittedName>
</protein>
<comment type="caution">
    <text evidence="1">The sequence shown here is derived from an EMBL/GenBank/DDBJ whole genome shotgun (WGS) entry which is preliminary data.</text>
</comment>
<accession>A0ABD2WUP2</accession>
<sequence length="75" mass="8742">MTSSTNRIPEWTNVFMDQIIKHFEDGMENSMKRFEDSMENSMKPLRDRIDAVVTRMGERCESCSQAVVKRAVVKL</sequence>
<dbReference type="EMBL" id="JBJJXI010000069">
    <property type="protein sequence ID" value="KAL3396692.1"/>
    <property type="molecule type" value="Genomic_DNA"/>
</dbReference>
<organism evidence="1 2">
    <name type="scientific">Trichogramma kaykai</name>
    <dbReference type="NCBI Taxonomy" id="54128"/>
    <lineage>
        <taxon>Eukaryota</taxon>
        <taxon>Metazoa</taxon>
        <taxon>Ecdysozoa</taxon>
        <taxon>Arthropoda</taxon>
        <taxon>Hexapoda</taxon>
        <taxon>Insecta</taxon>
        <taxon>Pterygota</taxon>
        <taxon>Neoptera</taxon>
        <taxon>Endopterygota</taxon>
        <taxon>Hymenoptera</taxon>
        <taxon>Apocrita</taxon>
        <taxon>Proctotrupomorpha</taxon>
        <taxon>Chalcidoidea</taxon>
        <taxon>Trichogrammatidae</taxon>
        <taxon>Trichogramma</taxon>
    </lineage>
</organism>
<reference evidence="1 2" key="1">
    <citation type="journal article" date="2024" name="bioRxiv">
        <title>A reference genome for Trichogramma kaykai: A tiny desert-dwelling parasitoid wasp with competing sex-ratio distorters.</title>
        <authorList>
            <person name="Culotta J."/>
            <person name="Lindsey A.R."/>
        </authorList>
    </citation>
    <scope>NUCLEOTIDE SEQUENCE [LARGE SCALE GENOMIC DNA]</scope>
    <source>
        <strain evidence="1 2">KSX58</strain>
    </source>
</reference>
<evidence type="ECO:0000313" key="1">
    <source>
        <dbReference type="EMBL" id="KAL3396692.1"/>
    </source>
</evidence>
<gene>
    <name evidence="1" type="ORF">TKK_009295</name>
</gene>
<name>A0ABD2WUP2_9HYME</name>
<proteinExistence type="predicted"/>